<evidence type="ECO:0000313" key="2">
    <source>
        <dbReference type="EMBL" id="QIG68307.1"/>
    </source>
</evidence>
<proteinExistence type="predicted"/>
<dbReference type="Proteomes" id="UP000612125">
    <property type="component" value="Segment"/>
</dbReference>
<organism evidence="2 3">
    <name type="scientific">Rhizobium phage RHph_Y1_20</name>
    <dbReference type="NCBI Taxonomy" id="2509571"/>
    <lineage>
        <taxon>Viruses</taxon>
        <taxon>Duplodnaviria</taxon>
        <taxon>Heunggongvirae</taxon>
        <taxon>Uroviricota</taxon>
        <taxon>Caudoviricetes</taxon>
        <taxon>Autographivirales</taxon>
        <taxon>Dunnvirinae</taxon>
        <taxon>Tepoztlanvirus</taxon>
        <taxon>Tepoztlanvirus RHphY120</taxon>
    </lineage>
</organism>
<dbReference type="InterPro" id="IPR000182">
    <property type="entry name" value="GNAT_dom"/>
</dbReference>
<keyword evidence="2" id="KW-0808">Transferase</keyword>
<protein>
    <submittedName>
        <fullName evidence="2">N-acetyltransferase protein</fullName>
    </submittedName>
</protein>
<gene>
    <name evidence="2" type="ORF">EVB57_030</name>
</gene>
<evidence type="ECO:0000313" key="3">
    <source>
        <dbReference type="Proteomes" id="UP000612125"/>
    </source>
</evidence>
<sequence length="146" mass="16776">MIRDISLYDVGPICELLVDLRNESPNYGFVEQDWEYVPPRLREMICLPGFVGVIDDDYKGFMFGSVEAHWYSSRVDAFEQLLYVGEPYRGTMLAPRLIKAFEQRCKSAGAHTIYAGATTGMNEERTIALYQRMGYRTTMPAVRKEL</sequence>
<dbReference type="Gene3D" id="3.40.630.30">
    <property type="match status" value="1"/>
</dbReference>
<dbReference type="SUPFAM" id="SSF55729">
    <property type="entry name" value="Acyl-CoA N-acyltransferases (Nat)"/>
    <property type="match status" value="1"/>
</dbReference>
<dbReference type="PROSITE" id="PS51186">
    <property type="entry name" value="GNAT"/>
    <property type="match status" value="1"/>
</dbReference>
<accession>A0A7S5QYI9</accession>
<keyword evidence="3" id="KW-1185">Reference proteome</keyword>
<evidence type="ECO:0000259" key="1">
    <source>
        <dbReference type="PROSITE" id="PS51186"/>
    </source>
</evidence>
<dbReference type="EMBL" id="MN988488">
    <property type="protein sequence ID" value="QIG68307.1"/>
    <property type="molecule type" value="Genomic_DNA"/>
</dbReference>
<dbReference type="InterPro" id="IPR016181">
    <property type="entry name" value="Acyl_CoA_acyltransferase"/>
</dbReference>
<dbReference type="GO" id="GO:0016747">
    <property type="term" value="F:acyltransferase activity, transferring groups other than amino-acyl groups"/>
    <property type="evidence" value="ECO:0007669"/>
    <property type="project" value="InterPro"/>
</dbReference>
<dbReference type="Pfam" id="PF00583">
    <property type="entry name" value="Acetyltransf_1"/>
    <property type="match status" value="1"/>
</dbReference>
<reference evidence="2 3" key="1">
    <citation type="submission" date="2020-01" db="EMBL/GenBank/DDBJ databases">
        <title>Patterns of diversity and host range of bacteriophage communities associated with bean-nodulatin bacteria.</title>
        <authorList>
            <person name="Vann Cauwenberghe J."/>
            <person name="Santamaria R.I."/>
            <person name="Bustos P."/>
            <person name="Juarez S."/>
            <person name="Gonzalez V."/>
        </authorList>
    </citation>
    <scope>NUCLEOTIDE SEQUENCE [LARGE SCALE GENOMIC DNA]</scope>
    <source>
        <strain evidence="3">RHph</strain>
    </source>
</reference>
<feature type="domain" description="N-acetyltransferase" evidence="1">
    <location>
        <begin position="1"/>
        <end position="146"/>
    </location>
</feature>
<name>A0A7S5QYI9_9CAUD</name>